<organism evidence="2 3">
    <name type="scientific">Liparis tanakae</name>
    <name type="common">Tanaka's snailfish</name>
    <dbReference type="NCBI Taxonomy" id="230148"/>
    <lineage>
        <taxon>Eukaryota</taxon>
        <taxon>Metazoa</taxon>
        <taxon>Chordata</taxon>
        <taxon>Craniata</taxon>
        <taxon>Vertebrata</taxon>
        <taxon>Euteleostomi</taxon>
        <taxon>Actinopterygii</taxon>
        <taxon>Neopterygii</taxon>
        <taxon>Teleostei</taxon>
        <taxon>Neoteleostei</taxon>
        <taxon>Acanthomorphata</taxon>
        <taxon>Eupercaria</taxon>
        <taxon>Perciformes</taxon>
        <taxon>Cottioidei</taxon>
        <taxon>Cottales</taxon>
        <taxon>Liparidae</taxon>
        <taxon>Liparis</taxon>
    </lineage>
</organism>
<dbReference type="EMBL" id="SRLO01000229">
    <property type="protein sequence ID" value="TNN65830.1"/>
    <property type="molecule type" value="Genomic_DNA"/>
</dbReference>
<sequence length="210" mass="23051">MPQSEPLHRAPRRRSISTDSNACLQLCVHAGCGLSNEACLEKERREGVQMTPFTTSMHLPAHGALTNCGFSNPRLRTEDVGSQPRGDDDNNNSNNNNSAEAPCVASVVRNIRGFSSADCEGSELFRRDFSKSSHQNSPLGFCERTVASQHKTGLPSPRAPFGSSALLSGGRKQQQEKLKSDCALARKENIEFKEEIKFLENELQGEFALE</sequence>
<protein>
    <submittedName>
        <fullName evidence="2">Uncharacterized protein</fullName>
    </submittedName>
</protein>
<accession>A0A4Z2HJR7</accession>
<comment type="caution">
    <text evidence="2">The sequence shown here is derived from an EMBL/GenBank/DDBJ whole genome shotgun (WGS) entry which is preliminary data.</text>
</comment>
<dbReference type="Proteomes" id="UP000314294">
    <property type="component" value="Unassembled WGS sequence"/>
</dbReference>
<proteinExistence type="predicted"/>
<evidence type="ECO:0000313" key="3">
    <source>
        <dbReference type="Proteomes" id="UP000314294"/>
    </source>
</evidence>
<gene>
    <name evidence="2" type="ORF">EYF80_023982</name>
</gene>
<dbReference type="AlphaFoldDB" id="A0A4Z2HJR7"/>
<feature type="region of interest" description="Disordered" evidence="1">
    <location>
        <begin position="68"/>
        <end position="99"/>
    </location>
</feature>
<reference evidence="2 3" key="1">
    <citation type="submission" date="2019-03" db="EMBL/GenBank/DDBJ databases">
        <title>First draft genome of Liparis tanakae, snailfish: a comprehensive survey of snailfish specific genes.</title>
        <authorList>
            <person name="Kim W."/>
            <person name="Song I."/>
            <person name="Jeong J.-H."/>
            <person name="Kim D."/>
            <person name="Kim S."/>
            <person name="Ryu S."/>
            <person name="Song J.Y."/>
            <person name="Lee S.K."/>
        </authorList>
    </citation>
    <scope>NUCLEOTIDE SEQUENCE [LARGE SCALE GENOMIC DNA]</scope>
    <source>
        <tissue evidence="2">Muscle</tissue>
    </source>
</reference>
<evidence type="ECO:0000256" key="1">
    <source>
        <dbReference type="SAM" id="MobiDB-lite"/>
    </source>
</evidence>
<evidence type="ECO:0000313" key="2">
    <source>
        <dbReference type="EMBL" id="TNN65830.1"/>
    </source>
</evidence>
<keyword evidence="3" id="KW-1185">Reference proteome</keyword>
<name>A0A4Z2HJR7_9TELE</name>
<feature type="region of interest" description="Disordered" evidence="1">
    <location>
        <begin position="148"/>
        <end position="180"/>
    </location>
</feature>